<keyword evidence="2" id="KW-0560">Oxidoreductase</keyword>
<dbReference type="AlphaFoldDB" id="A0A2S9JBJ8"/>
<gene>
    <name evidence="5" type="primary">xdhB</name>
    <name evidence="5" type="ORF">C5750_22850</name>
</gene>
<dbReference type="InterPro" id="IPR008274">
    <property type="entry name" value="AldOxase/xan_DH_MoCoBD1"/>
</dbReference>
<evidence type="ECO:0000256" key="3">
    <source>
        <dbReference type="ARBA" id="ARBA00053029"/>
    </source>
</evidence>
<dbReference type="PANTHER" id="PTHR11908">
    <property type="entry name" value="XANTHINE DEHYDROGENASE"/>
    <property type="match status" value="1"/>
</dbReference>
<evidence type="ECO:0000313" key="6">
    <source>
        <dbReference type="Proteomes" id="UP000238563"/>
    </source>
</evidence>
<dbReference type="Gene3D" id="3.90.1170.50">
    <property type="entry name" value="Aldehyde oxidase/xanthine dehydrogenase, a/b hammerhead"/>
    <property type="match status" value="1"/>
</dbReference>
<dbReference type="InterPro" id="IPR036856">
    <property type="entry name" value="Ald_Oxase/Xan_DH_a/b_sf"/>
</dbReference>
<evidence type="ECO:0000259" key="4">
    <source>
        <dbReference type="SMART" id="SM01008"/>
    </source>
</evidence>
<dbReference type="PANTHER" id="PTHR11908:SF132">
    <property type="entry name" value="ALDEHYDE OXIDASE 1-RELATED"/>
    <property type="match status" value="1"/>
</dbReference>
<dbReference type="InterPro" id="IPR000674">
    <property type="entry name" value="Ald_Oxase/Xan_DH_a/b"/>
</dbReference>
<dbReference type="GO" id="GO:0016491">
    <property type="term" value="F:oxidoreductase activity"/>
    <property type="evidence" value="ECO:0007669"/>
    <property type="project" value="UniProtKB-KW"/>
</dbReference>
<reference evidence="5 6" key="1">
    <citation type="submission" date="2018-02" db="EMBL/GenBank/DDBJ databases">
        <title>The draft genome of Phyllobacterium myrsinacearum DSM5892.</title>
        <authorList>
            <person name="Li L."/>
            <person name="Liu L."/>
            <person name="Zhang X."/>
            <person name="Wang T."/>
        </authorList>
    </citation>
    <scope>NUCLEOTIDE SEQUENCE [LARGE SCALE GENOMIC DNA]</scope>
    <source>
        <strain evidence="5 6">DSM 5892</strain>
    </source>
</reference>
<dbReference type="RefSeq" id="WP_105737093.1">
    <property type="nucleotide sequence ID" value="NZ_PVBT01000008.1"/>
</dbReference>
<organism evidence="5 6">
    <name type="scientific">Phyllobacterium myrsinacearum</name>
    <dbReference type="NCBI Taxonomy" id="28101"/>
    <lineage>
        <taxon>Bacteria</taxon>
        <taxon>Pseudomonadati</taxon>
        <taxon>Pseudomonadota</taxon>
        <taxon>Alphaproteobacteria</taxon>
        <taxon>Hyphomicrobiales</taxon>
        <taxon>Phyllobacteriaceae</taxon>
        <taxon>Phyllobacterium</taxon>
    </lineage>
</organism>
<sequence length="781" mass="84371">MTDNSPHIVQRSIVGKGIAHDSAARHVAGEANYIDDMPELPGTLHAAFVLSPVAHGRLRSIDPAQALAMEGVAGVWWARDVPGHNEVGPILNGETLFAEDIVDHEGRVIAVVAARDFETAYRAAKKVKVDIEPLEPVLDIEEAHRRGSYVLPPQEVIDGDAAKAIAGAPHILSGTLHMGGQDHFYLETQIAYAIPGENGEMLVHSSTQHPTEVQHHVALILGLHANAVECQVRRMGGGFGGKESQATIIAGAAALVAAKTGKPCKLRLKRRDDMAGTGKRHDYVANWKVGVDSRGRIRGLDVEYLARAGNLPDLTGPVITRTLTHTDNAYHIPHARFIGHACKTNTVSNTAFRGFGGPQGILTIENIIDTIARELQLDPNTVRAINYYGDETGAVTPYGQPVEDNRLIEVTEAVLASADWRLRRAEIDAHNAANPVIRRGLAMMPVKFGISFNLTSLNQAGALVHVYLDGSIFLNHGGTEMGQGLFVKVAQVVAEVFQVELDMVRISSTATGKVPNTSATAASTGSDLNGMAAFKAATAIKARMTAVAAEHFGVQEAAIVYREGRVHADNESISFGELAKMAWLKRVQLSEAGHYATPKIHWDGKTMKGRPFFYFTYGAAVTEVAVDTLTGETRCLRADILQDVGSPLNPAIDLGQIEGAFVQGMGWLTCEELWWDKTGRLRTVGPSTYKIPGSRDVPPEFNVRILDNAPNREETVFRSKAIGEPPLMLGVSVWLAIRDAIASLAQSAVAPRLDAPATPENVLRAVNALKQRLKKDRDDSR</sequence>
<proteinExistence type="predicted"/>
<dbReference type="NCBIfam" id="TIGR02965">
    <property type="entry name" value="xanthine_xdhB"/>
    <property type="match status" value="1"/>
</dbReference>
<dbReference type="SUPFAM" id="SSF56003">
    <property type="entry name" value="Molybdenum cofactor-binding domain"/>
    <property type="match status" value="1"/>
</dbReference>
<dbReference type="SMART" id="SM01008">
    <property type="entry name" value="Ald_Xan_dh_C"/>
    <property type="match status" value="1"/>
</dbReference>
<dbReference type="Gene3D" id="3.30.365.10">
    <property type="entry name" value="Aldehyde oxidase/xanthine dehydrogenase, molybdopterin binding domain"/>
    <property type="match status" value="4"/>
</dbReference>
<dbReference type="Pfam" id="PF02738">
    <property type="entry name" value="MoCoBD_1"/>
    <property type="match status" value="1"/>
</dbReference>
<dbReference type="Pfam" id="PF01315">
    <property type="entry name" value="Ald_Xan_dh_C"/>
    <property type="match status" value="1"/>
</dbReference>
<dbReference type="GO" id="GO:0005506">
    <property type="term" value="F:iron ion binding"/>
    <property type="evidence" value="ECO:0007669"/>
    <property type="project" value="InterPro"/>
</dbReference>
<dbReference type="InterPro" id="IPR014309">
    <property type="entry name" value="Xanthine_DH_Mopterin-bd_su"/>
</dbReference>
<comment type="caution">
    <text evidence="5">The sequence shown here is derived from an EMBL/GenBank/DDBJ whole genome shotgun (WGS) entry which is preliminary data.</text>
</comment>
<evidence type="ECO:0000313" key="5">
    <source>
        <dbReference type="EMBL" id="PRD50163.1"/>
    </source>
</evidence>
<dbReference type="InterPro" id="IPR016208">
    <property type="entry name" value="Ald_Oxase/xanthine_DH-like"/>
</dbReference>
<keyword evidence="1" id="KW-0500">Molybdenum</keyword>
<protein>
    <submittedName>
        <fullName evidence="5">Xanthine dehydrogenase molybdopterin binding subunit</fullName>
    </submittedName>
</protein>
<dbReference type="Pfam" id="PF20256">
    <property type="entry name" value="MoCoBD_2"/>
    <property type="match status" value="1"/>
</dbReference>
<comment type="cofactor">
    <cofactor evidence="3">
        <name>Mo-molybdopterin cytosine dinucleotide</name>
        <dbReference type="ChEBI" id="CHEBI:71308"/>
    </cofactor>
</comment>
<keyword evidence="6" id="KW-1185">Reference proteome</keyword>
<dbReference type="OrthoDB" id="9763985at2"/>
<dbReference type="InterPro" id="IPR037165">
    <property type="entry name" value="AldOxase/xan_DH_Mopterin-bd_sf"/>
</dbReference>
<dbReference type="GO" id="GO:0030151">
    <property type="term" value="F:molybdenum ion binding"/>
    <property type="evidence" value="ECO:0007669"/>
    <property type="project" value="InterPro"/>
</dbReference>
<dbReference type="FunFam" id="3.30.365.10:FF:000001">
    <property type="entry name" value="Xanthine dehydrogenase oxidase"/>
    <property type="match status" value="1"/>
</dbReference>
<evidence type="ECO:0000256" key="2">
    <source>
        <dbReference type="ARBA" id="ARBA00023002"/>
    </source>
</evidence>
<evidence type="ECO:0000256" key="1">
    <source>
        <dbReference type="ARBA" id="ARBA00022505"/>
    </source>
</evidence>
<accession>A0A2S9JBJ8</accession>
<dbReference type="EMBL" id="PVBT01000008">
    <property type="protein sequence ID" value="PRD50163.1"/>
    <property type="molecule type" value="Genomic_DNA"/>
</dbReference>
<dbReference type="Proteomes" id="UP000238563">
    <property type="component" value="Unassembled WGS sequence"/>
</dbReference>
<dbReference type="SUPFAM" id="SSF54665">
    <property type="entry name" value="CO dehydrogenase molybdoprotein N-domain-like"/>
    <property type="match status" value="1"/>
</dbReference>
<name>A0A2S9JBJ8_9HYPH</name>
<dbReference type="InterPro" id="IPR046867">
    <property type="entry name" value="AldOxase/xan_DH_MoCoBD2"/>
</dbReference>
<feature type="domain" description="Aldehyde oxidase/xanthine dehydrogenase a/b hammerhead" evidence="4">
    <location>
        <begin position="28"/>
        <end position="135"/>
    </location>
</feature>